<keyword evidence="1" id="KW-0472">Membrane</keyword>
<dbReference type="OrthoDB" id="6922075at2"/>
<feature type="transmembrane region" description="Helical" evidence="1">
    <location>
        <begin position="52"/>
        <end position="75"/>
    </location>
</feature>
<dbReference type="EMBL" id="NBWC01000002">
    <property type="protein sequence ID" value="ORL67856.1"/>
    <property type="molecule type" value="Genomic_DNA"/>
</dbReference>
<evidence type="ECO:0000313" key="2">
    <source>
        <dbReference type="EMBL" id="ORL67856.1"/>
    </source>
</evidence>
<protein>
    <submittedName>
        <fullName evidence="2">Uncharacterized protein</fullName>
    </submittedName>
</protein>
<name>A0A1X1A7G9_PSEPU</name>
<dbReference type="RefSeq" id="WP_084854085.1">
    <property type="nucleotide sequence ID" value="NZ_NBWC01000002.1"/>
</dbReference>
<evidence type="ECO:0000313" key="3">
    <source>
        <dbReference type="Proteomes" id="UP000193675"/>
    </source>
</evidence>
<feature type="transmembrane region" description="Helical" evidence="1">
    <location>
        <begin position="82"/>
        <end position="103"/>
    </location>
</feature>
<sequence length="152" mass="16908">MNGKRIVWYCWGVFDALLVAQHVITTIANGGVPFISGLLQISAVMDSQGGWFTLYFLVRWALLLSILVSCGLFLAQRDSVKWLVWLQSPARVLFFIPSVSLISLYPGYTPSGSPVLFLAVVVACEVLKLWSLWFFGTRKVARAVPVGDRPPF</sequence>
<dbReference type="Proteomes" id="UP000193675">
    <property type="component" value="Unassembled WGS sequence"/>
</dbReference>
<gene>
    <name evidence="2" type="ORF">B7H17_02010</name>
</gene>
<feature type="transmembrane region" description="Helical" evidence="1">
    <location>
        <begin position="115"/>
        <end position="135"/>
    </location>
</feature>
<dbReference type="AlphaFoldDB" id="A0A1X1A7G9"/>
<evidence type="ECO:0000256" key="1">
    <source>
        <dbReference type="SAM" id="Phobius"/>
    </source>
</evidence>
<comment type="caution">
    <text evidence="2">The sequence shown here is derived from an EMBL/GenBank/DDBJ whole genome shotgun (WGS) entry which is preliminary data.</text>
</comment>
<accession>A0A1X1A7G9</accession>
<keyword evidence="1" id="KW-1133">Transmembrane helix</keyword>
<reference evidence="2 3" key="1">
    <citation type="submission" date="2017-04" db="EMBL/GenBank/DDBJ databases">
        <title>Presence of VIM-2 positive Pseudomonas species in chickens and their surrounding environment.</title>
        <authorList>
            <person name="Zhang R."/>
        </authorList>
    </citation>
    <scope>NUCLEOTIDE SEQUENCE [LARGE SCALE GENOMIC DNA]</scope>
    <source>
        <strain evidence="2 3">DZ-C18</strain>
    </source>
</reference>
<keyword evidence="1" id="KW-0812">Transmembrane</keyword>
<proteinExistence type="predicted"/>
<feature type="transmembrane region" description="Helical" evidence="1">
    <location>
        <begin position="7"/>
        <end position="32"/>
    </location>
</feature>
<organism evidence="2 3">
    <name type="scientific">Pseudomonas putida</name>
    <name type="common">Arthrobacter siderocapsulatus</name>
    <dbReference type="NCBI Taxonomy" id="303"/>
    <lineage>
        <taxon>Bacteria</taxon>
        <taxon>Pseudomonadati</taxon>
        <taxon>Pseudomonadota</taxon>
        <taxon>Gammaproteobacteria</taxon>
        <taxon>Pseudomonadales</taxon>
        <taxon>Pseudomonadaceae</taxon>
        <taxon>Pseudomonas</taxon>
    </lineage>
</organism>